<evidence type="ECO:0000313" key="1">
    <source>
        <dbReference type="EMBL" id="MVT11228.1"/>
    </source>
</evidence>
<dbReference type="SUPFAM" id="SSF50494">
    <property type="entry name" value="Trypsin-like serine proteases"/>
    <property type="match status" value="1"/>
</dbReference>
<evidence type="ECO:0000313" key="2">
    <source>
        <dbReference type="Proteomes" id="UP000461730"/>
    </source>
</evidence>
<keyword evidence="2" id="KW-1185">Reference proteome</keyword>
<reference evidence="1 2" key="1">
    <citation type="submission" date="2019-12" db="EMBL/GenBank/DDBJ databases">
        <title>Chitinophaga sp. strain ysch24 (GDMCC 1.1355), whole genome shotgun sequence.</title>
        <authorList>
            <person name="Zhang X."/>
        </authorList>
    </citation>
    <scope>NUCLEOTIDE SEQUENCE [LARGE SCALE GENOMIC DNA]</scope>
    <source>
        <strain evidence="2">ysch24</strain>
    </source>
</reference>
<evidence type="ECO:0008006" key="3">
    <source>
        <dbReference type="Google" id="ProtNLM"/>
    </source>
</evidence>
<dbReference type="InterPro" id="IPR009003">
    <property type="entry name" value="Peptidase_S1_PA"/>
</dbReference>
<accession>A0A7K1UAA4</accession>
<dbReference type="EMBL" id="WRXN01000012">
    <property type="protein sequence ID" value="MVT11228.1"/>
    <property type="molecule type" value="Genomic_DNA"/>
</dbReference>
<dbReference type="InterPro" id="IPR043504">
    <property type="entry name" value="Peptidase_S1_PA_chymotrypsin"/>
</dbReference>
<gene>
    <name evidence="1" type="ORF">GO493_23370</name>
</gene>
<sequence length="216" mass="23903">MQTLIVNDNIYTSRNNIGSIGGFYQFRGDPEKRVFGLTNYHVAQIDGICTAGQKAFGINSNEGIGTLFSWFRLESDIVNSFDLALVNLDKTLVRPLWGLDTAGYAVPAIDQEVRLMNRREIRTGFISNVNSGEFSVTIAGTDYRIGNLIQITSANDLPFSEHGHSGSVIFSDTNQLVGVLVGGDPENRHLSYVMPFLDRRNRKGILNSWALEVADL</sequence>
<protein>
    <recommendedName>
        <fullName evidence="3">Trypsin-like peptidase</fullName>
    </recommendedName>
</protein>
<dbReference type="Proteomes" id="UP000461730">
    <property type="component" value="Unassembled WGS sequence"/>
</dbReference>
<organism evidence="1 2">
    <name type="scientific">Chitinophaga tropicalis</name>
    <dbReference type="NCBI Taxonomy" id="2683588"/>
    <lineage>
        <taxon>Bacteria</taxon>
        <taxon>Pseudomonadati</taxon>
        <taxon>Bacteroidota</taxon>
        <taxon>Chitinophagia</taxon>
        <taxon>Chitinophagales</taxon>
        <taxon>Chitinophagaceae</taxon>
        <taxon>Chitinophaga</taxon>
    </lineage>
</organism>
<proteinExistence type="predicted"/>
<comment type="caution">
    <text evidence="1">The sequence shown here is derived from an EMBL/GenBank/DDBJ whole genome shotgun (WGS) entry which is preliminary data.</text>
</comment>
<dbReference type="AlphaFoldDB" id="A0A7K1UAA4"/>
<name>A0A7K1UAA4_9BACT</name>
<dbReference type="Gene3D" id="2.40.10.10">
    <property type="entry name" value="Trypsin-like serine proteases"/>
    <property type="match status" value="2"/>
</dbReference>
<dbReference type="RefSeq" id="WP_157308654.1">
    <property type="nucleotide sequence ID" value="NZ_WRXN01000012.1"/>
</dbReference>